<protein>
    <submittedName>
        <fullName evidence="1">Uncharacterized protein</fullName>
    </submittedName>
</protein>
<evidence type="ECO:0000313" key="2">
    <source>
        <dbReference type="Proteomes" id="UP001431783"/>
    </source>
</evidence>
<accession>A0AAW1V6E9</accession>
<dbReference type="AlphaFoldDB" id="A0AAW1V6E9"/>
<comment type="caution">
    <text evidence="1">The sequence shown here is derived from an EMBL/GenBank/DDBJ whole genome shotgun (WGS) entry which is preliminary data.</text>
</comment>
<organism evidence="1 2">
    <name type="scientific">Henosepilachna vigintioctopunctata</name>
    <dbReference type="NCBI Taxonomy" id="420089"/>
    <lineage>
        <taxon>Eukaryota</taxon>
        <taxon>Metazoa</taxon>
        <taxon>Ecdysozoa</taxon>
        <taxon>Arthropoda</taxon>
        <taxon>Hexapoda</taxon>
        <taxon>Insecta</taxon>
        <taxon>Pterygota</taxon>
        <taxon>Neoptera</taxon>
        <taxon>Endopterygota</taxon>
        <taxon>Coleoptera</taxon>
        <taxon>Polyphaga</taxon>
        <taxon>Cucujiformia</taxon>
        <taxon>Coccinelloidea</taxon>
        <taxon>Coccinellidae</taxon>
        <taxon>Epilachninae</taxon>
        <taxon>Epilachnini</taxon>
        <taxon>Henosepilachna</taxon>
    </lineage>
</organism>
<proteinExistence type="predicted"/>
<name>A0AAW1V6E9_9CUCU</name>
<reference evidence="1 2" key="1">
    <citation type="submission" date="2023-03" db="EMBL/GenBank/DDBJ databases">
        <title>Genome insight into feeding habits of ladybird beetles.</title>
        <authorList>
            <person name="Li H.-S."/>
            <person name="Huang Y.-H."/>
            <person name="Pang H."/>
        </authorList>
    </citation>
    <scope>NUCLEOTIDE SEQUENCE [LARGE SCALE GENOMIC DNA]</scope>
    <source>
        <strain evidence="1">SYSU_2023b</strain>
        <tissue evidence="1">Whole body</tissue>
    </source>
</reference>
<dbReference type="Proteomes" id="UP001431783">
    <property type="component" value="Unassembled WGS sequence"/>
</dbReference>
<gene>
    <name evidence="1" type="ORF">WA026_004257</name>
</gene>
<sequence>MKKILKTNAAISSPKYTNTFQESGVVIQVAAKDTTKSVLEVLYFHYVPLSSKSIRNTIKAIRVIVIRGPNHTKNPTDRIPFVTLELFLKDSPNKFLIQHMNKGFFLENNNFYVLVRPNFIMKEDTSYMTFTSNYLFNPIDMFGLLTLEDVNVDPNCNMKEKMTSLLSTSS</sequence>
<dbReference type="EMBL" id="JARQZJ010000122">
    <property type="protein sequence ID" value="KAK9888973.1"/>
    <property type="molecule type" value="Genomic_DNA"/>
</dbReference>
<keyword evidence="2" id="KW-1185">Reference proteome</keyword>
<evidence type="ECO:0000313" key="1">
    <source>
        <dbReference type="EMBL" id="KAK9888973.1"/>
    </source>
</evidence>